<dbReference type="GO" id="GO:0000976">
    <property type="term" value="F:transcription cis-regulatory region binding"/>
    <property type="evidence" value="ECO:0007669"/>
    <property type="project" value="TreeGrafter"/>
</dbReference>
<dbReference type="GO" id="GO:0005829">
    <property type="term" value="C:cytosol"/>
    <property type="evidence" value="ECO:0007669"/>
    <property type="project" value="TreeGrafter"/>
</dbReference>
<evidence type="ECO:0000313" key="6">
    <source>
        <dbReference type="EMBL" id="SPE31272.1"/>
    </source>
</evidence>
<dbReference type="SUPFAM" id="SSF52172">
    <property type="entry name" value="CheY-like"/>
    <property type="match status" value="1"/>
</dbReference>
<evidence type="ECO:0000259" key="5">
    <source>
        <dbReference type="PROSITE" id="PS51755"/>
    </source>
</evidence>
<feature type="domain" description="Response regulatory" evidence="4">
    <location>
        <begin position="7"/>
        <end position="121"/>
    </location>
</feature>
<dbReference type="SUPFAM" id="SSF46894">
    <property type="entry name" value="C-terminal effector domain of the bipartite response regulators"/>
    <property type="match status" value="1"/>
</dbReference>
<evidence type="ECO:0000259" key="4">
    <source>
        <dbReference type="PROSITE" id="PS50110"/>
    </source>
</evidence>
<dbReference type="GO" id="GO:0032993">
    <property type="term" value="C:protein-DNA complex"/>
    <property type="evidence" value="ECO:0007669"/>
    <property type="project" value="TreeGrafter"/>
</dbReference>
<feature type="DNA-binding region" description="OmpR/PhoB-type" evidence="3">
    <location>
        <begin position="132"/>
        <end position="231"/>
    </location>
</feature>
<organism evidence="6 7">
    <name type="scientific">Candidatus Sulfuritelmatomonas gaucii</name>
    <dbReference type="NCBI Taxonomy" id="2043161"/>
    <lineage>
        <taxon>Bacteria</taxon>
        <taxon>Pseudomonadati</taxon>
        <taxon>Acidobacteriota</taxon>
        <taxon>Terriglobia</taxon>
        <taxon>Terriglobales</taxon>
        <taxon>Acidobacteriaceae</taxon>
        <taxon>Candidatus Sulfuritelmatomonas</taxon>
    </lineage>
</organism>
<evidence type="ECO:0000313" key="7">
    <source>
        <dbReference type="Proteomes" id="UP000239735"/>
    </source>
</evidence>
<dbReference type="CDD" id="cd00383">
    <property type="entry name" value="trans_reg_C"/>
    <property type="match status" value="1"/>
</dbReference>
<dbReference type="Pfam" id="PF00486">
    <property type="entry name" value="Trans_reg_C"/>
    <property type="match status" value="1"/>
</dbReference>
<dbReference type="PANTHER" id="PTHR48111:SF50">
    <property type="entry name" value="KDP OPERON TRANSCRIPTIONAL REGULATORY PROTEIN KDPE"/>
    <property type="match status" value="1"/>
</dbReference>
<proteinExistence type="predicted"/>
<dbReference type="CDD" id="cd17574">
    <property type="entry name" value="REC_OmpR"/>
    <property type="match status" value="1"/>
</dbReference>
<dbReference type="InterPro" id="IPR016032">
    <property type="entry name" value="Sig_transdc_resp-reg_C-effctor"/>
</dbReference>
<dbReference type="Gene3D" id="1.10.10.10">
    <property type="entry name" value="Winged helix-like DNA-binding domain superfamily/Winged helix DNA-binding domain"/>
    <property type="match status" value="1"/>
</dbReference>
<dbReference type="PROSITE" id="PS50110">
    <property type="entry name" value="RESPONSE_REGULATORY"/>
    <property type="match status" value="1"/>
</dbReference>
<dbReference type="AlphaFoldDB" id="A0A2N9M760"/>
<dbReference type="OrthoDB" id="9790442at2"/>
<sequence>MPSPNGNILVTDDDPELRRVLRRTLDALGFEVAESANGEQALREVEAHPFNAVLLDVNMPGMGGIAACREIRRKAPRLQILMLSVRDQEMDKIEALDAGADDYITKPFSIPELAARLRSAVRRSTTAEPDLAIPIKIGDIELDPARRIVCKAGAALRLTPKEFDLLHYLMSRPGLPVAHVKLLRAVWGEDYGRELEYLRTFVHQLRKKLEDDPSSPEYLLTEPHFGYRFRAS</sequence>
<evidence type="ECO:0000256" key="3">
    <source>
        <dbReference type="PROSITE-ProRule" id="PRU01091"/>
    </source>
</evidence>
<reference evidence="7" key="1">
    <citation type="submission" date="2018-02" db="EMBL/GenBank/DDBJ databases">
        <authorList>
            <person name="Hausmann B."/>
        </authorList>
    </citation>
    <scope>NUCLEOTIDE SEQUENCE [LARGE SCALE GENOMIC DNA]</scope>
    <source>
        <strain evidence="7">Peat soil MAG SbA5</strain>
    </source>
</reference>
<feature type="domain" description="OmpR/PhoB-type" evidence="5">
    <location>
        <begin position="132"/>
        <end position="231"/>
    </location>
</feature>
<accession>A0A2N9M760</accession>
<dbReference type="SMART" id="SM00448">
    <property type="entry name" value="REC"/>
    <property type="match status" value="1"/>
</dbReference>
<dbReference type="EMBL" id="OKRB01000149">
    <property type="protein sequence ID" value="SPE31272.1"/>
    <property type="molecule type" value="Genomic_DNA"/>
</dbReference>
<dbReference type="Proteomes" id="UP000239735">
    <property type="component" value="Unassembled WGS sequence"/>
</dbReference>
<gene>
    <name evidence="6" type="primary">kdpE</name>
    <name evidence="6" type="ORF">SBA5_870002</name>
</gene>
<protein>
    <submittedName>
        <fullName evidence="6">Transcriptional regulatory protein KdpE</fullName>
    </submittedName>
</protein>
<dbReference type="InterPro" id="IPR036388">
    <property type="entry name" value="WH-like_DNA-bd_sf"/>
</dbReference>
<evidence type="ECO:0000256" key="1">
    <source>
        <dbReference type="ARBA" id="ARBA00023125"/>
    </source>
</evidence>
<name>A0A2N9M760_9BACT</name>
<dbReference type="GO" id="GO:0000156">
    <property type="term" value="F:phosphorelay response regulator activity"/>
    <property type="evidence" value="ECO:0007669"/>
    <property type="project" value="TreeGrafter"/>
</dbReference>
<dbReference type="PANTHER" id="PTHR48111">
    <property type="entry name" value="REGULATOR OF RPOS"/>
    <property type="match status" value="1"/>
</dbReference>
<dbReference type="Pfam" id="PF00072">
    <property type="entry name" value="Response_reg"/>
    <property type="match status" value="1"/>
</dbReference>
<keyword evidence="1 3" id="KW-0238">DNA-binding</keyword>
<dbReference type="SMART" id="SM00862">
    <property type="entry name" value="Trans_reg_C"/>
    <property type="match status" value="1"/>
</dbReference>
<dbReference type="Gene3D" id="6.10.250.690">
    <property type="match status" value="1"/>
</dbReference>
<dbReference type="InterPro" id="IPR039420">
    <property type="entry name" value="WalR-like"/>
</dbReference>
<dbReference type="InterPro" id="IPR001867">
    <property type="entry name" value="OmpR/PhoB-type_DNA-bd"/>
</dbReference>
<dbReference type="Gene3D" id="3.40.50.2300">
    <property type="match status" value="1"/>
</dbReference>
<evidence type="ECO:0000256" key="2">
    <source>
        <dbReference type="PROSITE-ProRule" id="PRU00169"/>
    </source>
</evidence>
<keyword evidence="2" id="KW-0597">Phosphoprotein</keyword>
<dbReference type="InterPro" id="IPR011006">
    <property type="entry name" value="CheY-like_superfamily"/>
</dbReference>
<dbReference type="InterPro" id="IPR001789">
    <property type="entry name" value="Sig_transdc_resp-reg_receiver"/>
</dbReference>
<dbReference type="GO" id="GO:0006355">
    <property type="term" value="P:regulation of DNA-templated transcription"/>
    <property type="evidence" value="ECO:0007669"/>
    <property type="project" value="InterPro"/>
</dbReference>
<feature type="modified residue" description="4-aspartylphosphate" evidence="2">
    <location>
        <position position="56"/>
    </location>
</feature>
<dbReference type="PROSITE" id="PS51755">
    <property type="entry name" value="OMPR_PHOB"/>
    <property type="match status" value="1"/>
</dbReference>